<organism evidence="2 3">
    <name type="scientific">Vitis vinifera</name>
    <name type="common">Grape</name>
    <dbReference type="NCBI Taxonomy" id="29760"/>
    <lineage>
        <taxon>Eukaryota</taxon>
        <taxon>Viridiplantae</taxon>
        <taxon>Streptophyta</taxon>
        <taxon>Embryophyta</taxon>
        <taxon>Tracheophyta</taxon>
        <taxon>Spermatophyta</taxon>
        <taxon>Magnoliopsida</taxon>
        <taxon>eudicotyledons</taxon>
        <taxon>Gunneridae</taxon>
        <taxon>Pentapetalae</taxon>
        <taxon>rosids</taxon>
        <taxon>Vitales</taxon>
        <taxon>Vitaceae</taxon>
        <taxon>Viteae</taxon>
        <taxon>Vitis</taxon>
    </lineage>
</organism>
<protein>
    <submittedName>
        <fullName evidence="2">Putative peptide/nitrate transporter</fullName>
    </submittedName>
</protein>
<keyword evidence="1" id="KW-1133">Transmembrane helix</keyword>
<name>A0A438EAX4_VITVI</name>
<dbReference type="EMBL" id="QGNW01001338">
    <property type="protein sequence ID" value="RVW44987.1"/>
    <property type="molecule type" value="Genomic_DNA"/>
</dbReference>
<keyword evidence="1" id="KW-0472">Membrane</keyword>
<proteinExistence type="predicted"/>
<dbReference type="AlphaFoldDB" id="A0A438EAX4"/>
<keyword evidence="1" id="KW-0812">Transmembrane</keyword>
<comment type="caution">
    <text evidence="2">The sequence shown here is derived from an EMBL/GenBank/DDBJ whole genome shotgun (WGS) entry which is preliminary data.</text>
</comment>
<feature type="transmembrane region" description="Helical" evidence="1">
    <location>
        <begin position="26"/>
        <end position="49"/>
    </location>
</feature>
<evidence type="ECO:0000256" key="1">
    <source>
        <dbReference type="SAM" id="Phobius"/>
    </source>
</evidence>
<evidence type="ECO:0000313" key="2">
    <source>
        <dbReference type="EMBL" id="RVW44987.1"/>
    </source>
</evidence>
<dbReference type="Proteomes" id="UP000288805">
    <property type="component" value="Unassembled WGS sequence"/>
</dbReference>
<gene>
    <name evidence="2" type="primary">ZIFL2_4</name>
    <name evidence="2" type="ORF">CK203_077973</name>
</gene>
<reference evidence="2 3" key="1">
    <citation type="journal article" date="2018" name="PLoS Genet.">
        <title>Population sequencing reveals clonal diversity and ancestral inbreeding in the grapevine cultivar Chardonnay.</title>
        <authorList>
            <person name="Roach M.J."/>
            <person name="Johnson D.L."/>
            <person name="Bohlmann J."/>
            <person name="van Vuuren H.J."/>
            <person name="Jones S.J."/>
            <person name="Pretorius I.S."/>
            <person name="Schmidt S.A."/>
            <person name="Borneman A.R."/>
        </authorList>
    </citation>
    <scope>NUCLEOTIDE SEQUENCE [LARGE SCALE GENOMIC DNA]</scope>
    <source>
        <strain evidence="3">cv. Chardonnay</strain>
        <tissue evidence="2">Leaf</tissue>
    </source>
</reference>
<sequence>MILLIQPAEKYPNIFSKESIFGRFPYFLPCLCTSVYAFGITIACCWLQVGFSISSVPWSLHVLPTELDLSSILLTCQDGWKFPYWKKNIIQIHY</sequence>
<accession>A0A438EAX4</accession>
<evidence type="ECO:0000313" key="3">
    <source>
        <dbReference type="Proteomes" id="UP000288805"/>
    </source>
</evidence>